<sequence length="177" mass="19902">MRADEVLARLGGARGIVTVDGPSGAGKSTYAAALVDDLSAAGHRVALVRTDDYATWDNPAAWWPRMLREIIDPFARGWDARYRPMQWRDGVPRPGPETRMSWAPLVVLEGVSSGRRSFASRTDLALWLDGGDPAARLERAVARDGESEREHLRAWQEWERGWFEVDRTRERCTVVEA</sequence>
<gene>
    <name evidence="1" type="ORF">GCM10023147_09840</name>
</gene>
<dbReference type="Gene3D" id="3.40.50.300">
    <property type="entry name" value="P-loop containing nucleotide triphosphate hydrolases"/>
    <property type="match status" value="1"/>
</dbReference>
<proteinExistence type="predicted"/>
<keyword evidence="2" id="KW-1185">Reference proteome</keyword>
<dbReference type="EMBL" id="BAABFR010000010">
    <property type="protein sequence ID" value="GAA4386503.1"/>
    <property type="molecule type" value="Genomic_DNA"/>
</dbReference>
<dbReference type="Proteomes" id="UP001500635">
    <property type="component" value="Unassembled WGS sequence"/>
</dbReference>
<dbReference type="InterPro" id="IPR027417">
    <property type="entry name" value="P-loop_NTPase"/>
</dbReference>
<name>A0ABP8J7S7_9ACTN</name>
<comment type="caution">
    <text evidence="1">The sequence shown here is derived from an EMBL/GenBank/DDBJ whole genome shotgun (WGS) entry which is preliminary data.</text>
</comment>
<evidence type="ECO:0008006" key="3">
    <source>
        <dbReference type="Google" id="ProtNLM"/>
    </source>
</evidence>
<protein>
    <recommendedName>
        <fullName evidence="3">Uridine kinase</fullName>
    </recommendedName>
</protein>
<dbReference type="SUPFAM" id="SSF52540">
    <property type="entry name" value="P-loop containing nucleoside triphosphate hydrolases"/>
    <property type="match status" value="1"/>
</dbReference>
<evidence type="ECO:0000313" key="2">
    <source>
        <dbReference type="Proteomes" id="UP001500635"/>
    </source>
</evidence>
<dbReference type="RefSeq" id="WP_344991717.1">
    <property type="nucleotide sequence ID" value="NZ_BAABFR010000010.1"/>
</dbReference>
<dbReference type="CDD" id="cd01983">
    <property type="entry name" value="SIMIBI"/>
    <property type="match status" value="1"/>
</dbReference>
<organism evidence="1 2">
    <name type="scientific">Tsukamurella soli</name>
    <dbReference type="NCBI Taxonomy" id="644556"/>
    <lineage>
        <taxon>Bacteria</taxon>
        <taxon>Bacillati</taxon>
        <taxon>Actinomycetota</taxon>
        <taxon>Actinomycetes</taxon>
        <taxon>Mycobacteriales</taxon>
        <taxon>Tsukamurellaceae</taxon>
        <taxon>Tsukamurella</taxon>
    </lineage>
</organism>
<evidence type="ECO:0000313" key="1">
    <source>
        <dbReference type="EMBL" id="GAA4386503.1"/>
    </source>
</evidence>
<accession>A0ABP8J7S7</accession>
<reference evidence="2" key="1">
    <citation type="journal article" date="2019" name="Int. J. Syst. Evol. Microbiol.">
        <title>The Global Catalogue of Microorganisms (GCM) 10K type strain sequencing project: providing services to taxonomists for standard genome sequencing and annotation.</title>
        <authorList>
            <consortium name="The Broad Institute Genomics Platform"/>
            <consortium name="The Broad Institute Genome Sequencing Center for Infectious Disease"/>
            <person name="Wu L."/>
            <person name="Ma J."/>
        </authorList>
    </citation>
    <scope>NUCLEOTIDE SEQUENCE [LARGE SCALE GENOMIC DNA]</scope>
    <source>
        <strain evidence="2">JCM 17688</strain>
    </source>
</reference>